<dbReference type="InterPro" id="IPR052140">
    <property type="entry name" value="Dev_Signal_Hedgehog-like"/>
</dbReference>
<evidence type="ECO:0000313" key="5">
    <source>
        <dbReference type="EMBL" id="CAD2198486.1"/>
    </source>
</evidence>
<evidence type="ECO:0000259" key="3">
    <source>
        <dbReference type="SMART" id="SM00305"/>
    </source>
</evidence>
<comment type="caution">
    <text evidence="5">The sequence shown here is derived from an EMBL/GenBank/DDBJ whole genome shotgun (WGS) entry which is preliminary data.</text>
</comment>
<dbReference type="AlphaFoldDB" id="A0A6V7XGM6"/>
<evidence type="ECO:0000256" key="1">
    <source>
        <dbReference type="ARBA" id="ARBA00022473"/>
    </source>
</evidence>
<dbReference type="GO" id="GO:0016539">
    <property type="term" value="P:intein-mediated protein splicing"/>
    <property type="evidence" value="ECO:0007669"/>
    <property type="project" value="InterPro"/>
</dbReference>
<accession>A0A6V7XGM6</accession>
<dbReference type="PANTHER" id="PTHR46706">
    <property type="entry name" value="PROTEIN QUA-1-RELATED"/>
    <property type="match status" value="1"/>
</dbReference>
<feature type="domain" description="Hint" evidence="4">
    <location>
        <begin position="435"/>
        <end position="552"/>
    </location>
</feature>
<reference evidence="5 6" key="1">
    <citation type="submission" date="2020-08" db="EMBL/GenBank/DDBJ databases">
        <authorList>
            <person name="Koutsovoulos G."/>
            <person name="Danchin GJ E."/>
        </authorList>
    </citation>
    <scope>NUCLEOTIDE SEQUENCE [LARGE SCALE GENOMIC DNA]</scope>
</reference>
<dbReference type="Gene3D" id="2.170.16.10">
    <property type="entry name" value="Hedgehog/Intein (Hint) domain"/>
    <property type="match status" value="1"/>
</dbReference>
<dbReference type="InterPro" id="IPR001767">
    <property type="entry name" value="Hedgehog_Hint"/>
</dbReference>
<keyword evidence="2" id="KW-0732">Signal</keyword>
<dbReference type="EMBL" id="CAJEWN010001567">
    <property type="protein sequence ID" value="CAD2198486.1"/>
    <property type="molecule type" value="Genomic_DNA"/>
</dbReference>
<dbReference type="CDD" id="cd00081">
    <property type="entry name" value="Hint"/>
    <property type="match status" value="1"/>
</dbReference>
<dbReference type="PROSITE" id="PS50817">
    <property type="entry name" value="INTEIN_N_TER"/>
    <property type="match status" value="1"/>
</dbReference>
<evidence type="ECO:0000256" key="2">
    <source>
        <dbReference type="SAM" id="SignalP"/>
    </source>
</evidence>
<evidence type="ECO:0000259" key="4">
    <source>
        <dbReference type="SMART" id="SM00306"/>
    </source>
</evidence>
<dbReference type="SMART" id="SM00305">
    <property type="entry name" value="HintC"/>
    <property type="match status" value="1"/>
</dbReference>
<dbReference type="OrthoDB" id="5212at2759"/>
<sequence length="661" mass="76113">MKIVYNLIFLLNLIKIIFCSFCGETSIPFSLEILSNGHLILGCARPNCFGWNSFGKPQKLNDSNFYRVNKQQPDGFFRKSFTSTIPKPLNDFEASWYKPQIANCQTGFGSSPCNKLNNWVGGIGPYSSSLKNGNNQKPLLLRCCHWEGLVNSEDRGIANINPGNIIYGGEVFFEDSSNKRQYAFDYVSDIRQNNRGEEGEGSKYQVFIHRMPCLPRPEKLSLSVDLDVVNQLIHKFELASYTSTTINSPLFIFTTTKNPPLNKTKQFKKQLKSNQNKYKHEGESHINIETFKLAAAPLLEQNPLINEQINNKKNKKIILDNEVIEGPFMENEIEERQENGEEVNKKLNEKQLNSKSKQIINQQQRKKIICDRNMTRHSRYRRQCAEIELSEDTPVQIIEDEEQNYGGGPNQEYYDPGGGGYNNYYYYTKPASSYFQCFSGDTKIRLDNGKLKRMDKLAVGDWIYSTNRSRIVLSKIERWIHRVPEQLTNFIKIKLLDGRILKITEKHFIYVYKGGNCEYFKNKIINIKKVFDISSLLFAKDVKIGDCLFTEIEGGNEQSLFIQPIISIKLIKEKGIFAPLTTSGDIFVEGILASCFAVEQNSVLQKSIFSNWPLFTKFSFLLNSLLNLFNNYNNNLEMIEELPKWVDFIVIYLVPIVIPFK</sequence>
<evidence type="ECO:0000313" key="6">
    <source>
        <dbReference type="Proteomes" id="UP000580250"/>
    </source>
</evidence>
<dbReference type="Proteomes" id="UP000580250">
    <property type="component" value="Unassembled WGS sequence"/>
</dbReference>
<organism evidence="5 6">
    <name type="scientific">Meloidogyne enterolobii</name>
    <name type="common">Root-knot nematode worm</name>
    <name type="synonym">Meloidogyne mayaguensis</name>
    <dbReference type="NCBI Taxonomy" id="390850"/>
    <lineage>
        <taxon>Eukaryota</taxon>
        <taxon>Metazoa</taxon>
        <taxon>Ecdysozoa</taxon>
        <taxon>Nematoda</taxon>
        <taxon>Chromadorea</taxon>
        <taxon>Rhabditida</taxon>
        <taxon>Tylenchina</taxon>
        <taxon>Tylenchomorpha</taxon>
        <taxon>Tylenchoidea</taxon>
        <taxon>Meloidogynidae</taxon>
        <taxon>Meloidogyninae</taxon>
        <taxon>Meloidogyne</taxon>
    </lineage>
</organism>
<name>A0A6V7XGM6_MELEN</name>
<protein>
    <submittedName>
        <fullName evidence="5">Uncharacterized protein</fullName>
    </submittedName>
</protein>
<feature type="chain" id="PRO_5028368819" evidence="2">
    <location>
        <begin position="20"/>
        <end position="661"/>
    </location>
</feature>
<feature type="signal peptide" evidence="2">
    <location>
        <begin position="1"/>
        <end position="19"/>
    </location>
</feature>
<dbReference type="InterPro" id="IPR006141">
    <property type="entry name" value="Intein_N"/>
</dbReference>
<dbReference type="InterPro" id="IPR003587">
    <property type="entry name" value="Hint_dom_N"/>
</dbReference>
<dbReference type="SUPFAM" id="SSF51294">
    <property type="entry name" value="Hedgehog/intein (Hint) domain"/>
    <property type="match status" value="1"/>
</dbReference>
<dbReference type="Pfam" id="PF01079">
    <property type="entry name" value="Hint"/>
    <property type="match status" value="1"/>
</dbReference>
<dbReference type="GO" id="GO:0016540">
    <property type="term" value="P:protein autoprocessing"/>
    <property type="evidence" value="ECO:0007669"/>
    <property type="project" value="InterPro"/>
</dbReference>
<proteinExistence type="predicted"/>
<dbReference type="NCBIfam" id="TIGR01445">
    <property type="entry name" value="intein_Nterm"/>
    <property type="match status" value="1"/>
</dbReference>
<dbReference type="SMART" id="SM00306">
    <property type="entry name" value="HintN"/>
    <property type="match status" value="1"/>
</dbReference>
<keyword evidence="1" id="KW-0217">Developmental protein</keyword>
<feature type="domain" description="Hint" evidence="3">
    <location>
        <begin position="557"/>
        <end position="601"/>
    </location>
</feature>
<dbReference type="PANTHER" id="PTHR46706:SF12">
    <property type="entry name" value="PROTEIN QUA-1-RELATED"/>
    <property type="match status" value="1"/>
</dbReference>
<gene>
    <name evidence="5" type="ORF">MENT_LOCUS51806</name>
</gene>
<dbReference type="InterPro" id="IPR036844">
    <property type="entry name" value="Hint_dom_sf"/>
</dbReference>
<dbReference type="InterPro" id="IPR003586">
    <property type="entry name" value="Hint_dom_C"/>
</dbReference>